<evidence type="ECO:0000256" key="2">
    <source>
        <dbReference type="ARBA" id="ARBA00007164"/>
    </source>
</evidence>
<comment type="function">
    <text evidence="1">Removes C-terminal D-alanyl residues from sugar-peptide cell wall precursors.</text>
</comment>
<dbReference type="GO" id="GO:0006508">
    <property type="term" value="P:proteolysis"/>
    <property type="evidence" value="ECO:0007669"/>
    <property type="project" value="InterPro"/>
</dbReference>
<dbReference type="RefSeq" id="WP_046467231.1">
    <property type="nucleotide sequence ID" value="NZ_JAUOQO010000001.1"/>
</dbReference>
<evidence type="ECO:0000256" key="6">
    <source>
        <dbReference type="ARBA" id="ARBA00022984"/>
    </source>
</evidence>
<evidence type="ECO:0000259" key="15">
    <source>
        <dbReference type="Pfam" id="PF09211"/>
    </source>
</evidence>
<evidence type="ECO:0000256" key="3">
    <source>
        <dbReference type="ARBA" id="ARBA00022729"/>
    </source>
</evidence>
<keyword evidence="6" id="KW-0573">Peptidoglycan synthesis</keyword>
<evidence type="ECO:0000256" key="5">
    <source>
        <dbReference type="ARBA" id="ARBA00022960"/>
    </source>
</evidence>
<dbReference type="InterPro" id="IPR001967">
    <property type="entry name" value="Peptidase_S11_N"/>
</dbReference>
<feature type="active site" description="Acyl-ester intermediate" evidence="8">
    <location>
        <position position="71"/>
    </location>
</feature>
<dbReference type="AlphaFoldDB" id="A0AAW7YMF2"/>
<evidence type="ECO:0000256" key="4">
    <source>
        <dbReference type="ARBA" id="ARBA00022801"/>
    </source>
</evidence>
<reference evidence="16" key="1">
    <citation type="submission" date="2023-07" db="EMBL/GenBank/DDBJ databases">
        <title>Genome content predicts the carbon catabolic preferences of heterotrophic bacteria.</title>
        <authorList>
            <person name="Gralka M."/>
        </authorList>
    </citation>
    <scope>NUCLEOTIDE SEQUENCE</scope>
    <source>
        <strain evidence="16">E2R20</strain>
    </source>
</reference>
<sequence length="413" mass="46982">MKKVLTSILMIIMCLIVVSPTVLASQSPVDVAKQEKQNIDKQYNPKGMIVTTEDGQILYNYHDKKQVDPASTTKLMTMNLIYDDIKSGKVKMNDKVKITSRYEKMSELPNLTTFPLKQGETVTINQLLKQAALESSNASTLVLAEHIDGNSSKFTDRMNKKAKELGMKNTKFTNPSGANNKVLQPYEPKKYKNDTISHTSARDMAILSTNLLKEHPDVLKITKLSKDTQSNQELHNTNTSLPNEADAMKDVDGLKTGTSDNGYNLELTAKRHHLRIVTGIFNVMPYPNEQAKHARQKLANALTEHAFKQYEYRKVVSKGEHKIDDKEYEVKKDLYDLVPKDKKKYKLKVSKDNRLYVDYDRQFIKDHHAPSVKVEATTHWGMIFLYILMAVVGLVLLGMLTIIGIKIYFKNNK</sequence>
<dbReference type="InterPro" id="IPR012338">
    <property type="entry name" value="Beta-lactam/transpept-like"/>
</dbReference>
<dbReference type="Pfam" id="PF00768">
    <property type="entry name" value="Peptidase_S11"/>
    <property type="match status" value="1"/>
</dbReference>
<dbReference type="GO" id="GO:0071555">
    <property type="term" value="P:cell wall organization"/>
    <property type="evidence" value="ECO:0007669"/>
    <property type="project" value="UniProtKB-KW"/>
</dbReference>
<dbReference type="InterPro" id="IPR037091">
    <property type="entry name" value="Pen-bd_prot4_C_dom_sf"/>
</dbReference>
<dbReference type="Gene3D" id="2.30.140.20">
    <property type="entry name" value="Penicillin-binding protein 4, C-terminal domain"/>
    <property type="match status" value="1"/>
</dbReference>
<feature type="region of interest" description="Disordered" evidence="11">
    <location>
        <begin position="226"/>
        <end position="253"/>
    </location>
</feature>
<accession>A0AAW7YMF2</accession>
<evidence type="ECO:0000256" key="10">
    <source>
        <dbReference type="RuleBase" id="RU004016"/>
    </source>
</evidence>
<gene>
    <name evidence="16" type="primary">pbp4</name>
    <name evidence="16" type="ORF">Q4528_01900</name>
</gene>
<evidence type="ECO:0000256" key="11">
    <source>
        <dbReference type="SAM" id="MobiDB-lite"/>
    </source>
</evidence>
<evidence type="ECO:0000256" key="1">
    <source>
        <dbReference type="ARBA" id="ARBA00003217"/>
    </source>
</evidence>
<dbReference type="InterPro" id="IPR015294">
    <property type="entry name" value="Pen-bd_prot4_C_dom"/>
</dbReference>
<keyword evidence="12" id="KW-0812">Transmembrane</keyword>
<keyword evidence="5" id="KW-0133">Cell shape</keyword>
<dbReference type="InterPro" id="IPR015956">
    <property type="entry name" value="Peniciliin-bd_prot_C_sf"/>
</dbReference>
<comment type="caution">
    <text evidence="16">The sequence shown here is derived from an EMBL/GenBank/DDBJ whole genome shotgun (WGS) entry which is preliminary data.</text>
</comment>
<evidence type="ECO:0000256" key="9">
    <source>
        <dbReference type="PIRSR" id="PIRSR618044-2"/>
    </source>
</evidence>
<dbReference type="InterPro" id="IPR018044">
    <property type="entry name" value="Peptidase_S11"/>
</dbReference>
<dbReference type="GO" id="GO:0030655">
    <property type="term" value="P:beta-lactam antibiotic catabolic process"/>
    <property type="evidence" value="ECO:0007669"/>
    <property type="project" value="InterPro"/>
</dbReference>
<dbReference type="NCBIfam" id="NF038258">
    <property type="entry name" value="PBP4_Staph"/>
    <property type="match status" value="1"/>
</dbReference>
<dbReference type="InterPro" id="IPR000871">
    <property type="entry name" value="Beta-lactam_class-A"/>
</dbReference>
<dbReference type="PANTHER" id="PTHR35333:SF4">
    <property type="entry name" value="SLR0121 PROTEIN"/>
    <property type="match status" value="1"/>
</dbReference>
<dbReference type="Gene3D" id="3.40.710.10">
    <property type="entry name" value="DD-peptidase/beta-lactamase superfamily"/>
    <property type="match status" value="1"/>
</dbReference>
<evidence type="ECO:0000259" key="14">
    <source>
        <dbReference type="Pfam" id="PF00768"/>
    </source>
</evidence>
<dbReference type="GO" id="GO:0046677">
    <property type="term" value="P:response to antibiotic"/>
    <property type="evidence" value="ECO:0007669"/>
    <property type="project" value="InterPro"/>
</dbReference>
<keyword evidence="12" id="KW-1133">Transmembrane helix</keyword>
<feature type="active site" evidence="8">
    <location>
        <position position="135"/>
    </location>
</feature>
<evidence type="ECO:0000313" key="16">
    <source>
        <dbReference type="EMBL" id="MDO6572902.1"/>
    </source>
</evidence>
<dbReference type="PANTHER" id="PTHR35333">
    <property type="entry name" value="BETA-LACTAMASE"/>
    <property type="match status" value="1"/>
</dbReference>
<dbReference type="SUPFAM" id="SSF69189">
    <property type="entry name" value="Penicillin-binding protein associated domain"/>
    <property type="match status" value="1"/>
</dbReference>
<feature type="transmembrane region" description="Helical" evidence="12">
    <location>
        <begin position="383"/>
        <end position="409"/>
    </location>
</feature>
<comment type="similarity">
    <text evidence="2 10">Belongs to the peptidase S11 family.</text>
</comment>
<feature type="domain" description="Peptidase S11 D-alanyl-D-alanine carboxypeptidase A N-terminal" evidence="14">
    <location>
        <begin position="48"/>
        <end position="282"/>
    </location>
</feature>
<evidence type="ECO:0000313" key="17">
    <source>
        <dbReference type="Proteomes" id="UP001170310"/>
    </source>
</evidence>
<keyword evidence="12" id="KW-0472">Membrane</keyword>
<evidence type="ECO:0000256" key="8">
    <source>
        <dbReference type="PIRSR" id="PIRSR618044-1"/>
    </source>
</evidence>
<name>A0AAW7YMF2_9STAP</name>
<feature type="signal peptide" evidence="13">
    <location>
        <begin position="1"/>
        <end position="24"/>
    </location>
</feature>
<feature type="chain" id="PRO_5043981402" evidence="13">
    <location>
        <begin position="25"/>
        <end position="413"/>
    </location>
</feature>
<dbReference type="PRINTS" id="PR00725">
    <property type="entry name" value="DADACBPTASE1"/>
</dbReference>
<feature type="binding site" evidence="9">
    <location>
        <position position="255"/>
    </location>
    <ligand>
        <name>substrate</name>
    </ligand>
</feature>
<dbReference type="GO" id="GO:0008360">
    <property type="term" value="P:regulation of cell shape"/>
    <property type="evidence" value="ECO:0007669"/>
    <property type="project" value="UniProtKB-KW"/>
</dbReference>
<keyword evidence="7" id="KW-0961">Cell wall biogenesis/degradation</keyword>
<dbReference type="GO" id="GO:0009002">
    <property type="term" value="F:serine-type D-Ala-D-Ala carboxypeptidase activity"/>
    <property type="evidence" value="ECO:0007669"/>
    <property type="project" value="InterPro"/>
</dbReference>
<protein>
    <submittedName>
        <fullName evidence="16">Penicillin-binding protein PBP4</fullName>
    </submittedName>
</protein>
<feature type="active site" description="Proton acceptor" evidence="8">
    <location>
        <position position="74"/>
    </location>
</feature>
<evidence type="ECO:0000256" key="12">
    <source>
        <dbReference type="SAM" id="Phobius"/>
    </source>
</evidence>
<dbReference type="SUPFAM" id="SSF56601">
    <property type="entry name" value="beta-lactamase/transpeptidase-like"/>
    <property type="match status" value="1"/>
</dbReference>
<evidence type="ECO:0000256" key="7">
    <source>
        <dbReference type="ARBA" id="ARBA00023316"/>
    </source>
</evidence>
<feature type="compositionally biased region" description="Polar residues" evidence="11">
    <location>
        <begin position="227"/>
        <end position="242"/>
    </location>
</feature>
<dbReference type="Pfam" id="PF09211">
    <property type="entry name" value="DUF1958"/>
    <property type="match status" value="1"/>
</dbReference>
<dbReference type="GO" id="GO:0009252">
    <property type="term" value="P:peptidoglycan biosynthetic process"/>
    <property type="evidence" value="ECO:0007669"/>
    <property type="project" value="UniProtKB-KW"/>
</dbReference>
<keyword evidence="17" id="KW-1185">Reference proteome</keyword>
<feature type="domain" description="Penicillin-binding protein 4 C-terminal" evidence="15">
    <location>
        <begin position="312"/>
        <end position="375"/>
    </location>
</feature>
<keyword evidence="3 13" id="KW-0732">Signal</keyword>
<dbReference type="GO" id="GO:0008800">
    <property type="term" value="F:beta-lactamase activity"/>
    <property type="evidence" value="ECO:0007669"/>
    <property type="project" value="InterPro"/>
</dbReference>
<keyword evidence="4" id="KW-0378">Hydrolase</keyword>
<evidence type="ECO:0000256" key="13">
    <source>
        <dbReference type="SAM" id="SignalP"/>
    </source>
</evidence>
<dbReference type="EMBL" id="JAUOQO010000001">
    <property type="protein sequence ID" value="MDO6572902.1"/>
    <property type="molecule type" value="Genomic_DNA"/>
</dbReference>
<proteinExistence type="inferred from homology"/>
<dbReference type="Proteomes" id="UP001170310">
    <property type="component" value="Unassembled WGS sequence"/>
</dbReference>
<organism evidence="16 17">
    <name type="scientific">Staphylococcus pasteuri_A</name>
    <dbReference type="NCBI Taxonomy" id="3062664"/>
    <lineage>
        <taxon>Bacteria</taxon>
        <taxon>Bacillati</taxon>
        <taxon>Bacillota</taxon>
        <taxon>Bacilli</taxon>
        <taxon>Bacillales</taxon>
        <taxon>Staphylococcaceae</taxon>
        <taxon>Staphylococcus</taxon>
    </lineage>
</organism>